<dbReference type="AlphaFoldDB" id="A0A7S8CBT9"/>
<proteinExistence type="predicted"/>
<sequence>MLDLTWKVFSSTGDISTYLLYKELEQDLHEQTHGTEEAIEPLDFPAT</sequence>
<dbReference type="RefSeq" id="WP_239671586.1">
    <property type="nucleotide sequence ID" value="NZ_CP049742.1"/>
</dbReference>
<name>A0A7S8CBT9_9BACI</name>
<organism evidence="1 2">
    <name type="scientific">Mangrovibacillus cuniculi</name>
    <dbReference type="NCBI Taxonomy" id="2593652"/>
    <lineage>
        <taxon>Bacteria</taxon>
        <taxon>Bacillati</taxon>
        <taxon>Bacillota</taxon>
        <taxon>Bacilli</taxon>
        <taxon>Bacillales</taxon>
        <taxon>Bacillaceae</taxon>
        <taxon>Mangrovibacillus</taxon>
    </lineage>
</organism>
<dbReference type="Pfam" id="PF14006">
    <property type="entry name" value="YqzL"/>
    <property type="match status" value="1"/>
</dbReference>
<protein>
    <submittedName>
        <fullName evidence="1">YqzL family protein</fullName>
    </submittedName>
</protein>
<accession>A0A7S8CBT9</accession>
<reference evidence="1 2" key="1">
    <citation type="submission" date="2019-07" db="EMBL/GenBank/DDBJ databases">
        <title>Genome sequence of 2 isolates from Red Sea Mangroves.</title>
        <authorList>
            <person name="Sefrji F."/>
            <person name="Michoud G."/>
            <person name="Merlino G."/>
            <person name="Daffonchio D."/>
        </authorList>
    </citation>
    <scope>NUCLEOTIDE SEQUENCE [LARGE SCALE GENOMIC DNA]</scope>
    <source>
        <strain evidence="1 2">R1DC41</strain>
    </source>
</reference>
<dbReference type="KEGG" id="mcui:G8O30_08065"/>
<gene>
    <name evidence="1" type="ORF">G8O30_08065</name>
</gene>
<evidence type="ECO:0000313" key="2">
    <source>
        <dbReference type="Proteomes" id="UP000593626"/>
    </source>
</evidence>
<evidence type="ECO:0000313" key="1">
    <source>
        <dbReference type="EMBL" id="QPC46918.1"/>
    </source>
</evidence>
<dbReference type="InterPro" id="IPR025617">
    <property type="entry name" value="YqzL"/>
</dbReference>
<keyword evidence="2" id="KW-1185">Reference proteome</keyword>
<dbReference type="Proteomes" id="UP000593626">
    <property type="component" value="Chromosome"/>
</dbReference>
<dbReference type="EMBL" id="CP049742">
    <property type="protein sequence ID" value="QPC46918.1"/>
    <property type="molecule type" value="Genomic_DNA"/>
</dbReference>